<feature type="domain" description="Calcineurin-like phosphoesterase" evidence="5">
    <location>
        <begin position="12"/>
        <end position="197"/>
    </location>
</feature>
<keyword evidence="2" id="KW-0378">Hydrolase</keyword>
<name>A0ABU1VWZ2_9GAMM</name>
<evidence type="ECO:0000256" key="3">
    <source>
        <dbReference type="ARBA" id="ARBA00023004"/>
    </source>
</evidence>
<evidence type="ECO:0000313" key="6">
    <source>
        <dbReference type="EMBL" id="MDR7120120.1"/>
    </source>
</evidence>
<accession>A0ABU1VWZ2</accession>
<protein>
    <submittedName>
        <fullName evidence="6">Icc protein</fullName>
    </submittedName>
</protein>
<evidence type="ECO:0000259" key="5">
    <source>
        <dbReference type="Pfam" id="PF00149"/>
    </source>
</evidence>
<dbReference type="PANTHER" id="PTHR42988:SF2">
    <property type="entry name" value="CYCLIC NUCLEOTIDE PHOSPHODIESTERASE CBUA0032-RELATED"/>
    <property type="match status" value="1"/>
</dbReference>
<evidence type="ECO:0000256" key="1">
    <source>
        <dbReference type="ARBA" id="ARBA00022723"/>
    </source>
</evidence>
<keyword evidence="7" id="KW-1185">Reference proteome</keyword>
<keyword evidence="1" id="KW-0479">Metal-binding</keyword>
<reference evidence="6 7" key="1">
    <citation type="submission" date="2023-07" db="EMBL/GenBank/DDBJ databases">
        <title>Sorghum-associated microbial communities from plants grown in Nebraska, USA.</title>
        <authorList>
            <person name="Schachtman D."/>
        </authorList>
    </citation>
    <scope>NUCLEOTIDE SEQUENCE [LARGE SCALE GENOMIC DNA]</scope>
    <source>
        <strain evidence="6 7">4138</strain>
    </source>
</reference>
<gene>
    <name evidence="6" type="ORF">J2W69_001049</name>
</gene>
<dbReference type="InterPro" id="IPR004843">
    <property type="entry name" value="Calcineurin-like_PHP"/>
</dbReference>
<comment type="similarity">
    <text evidence="4">Belongs to the cyclic nucleotide phosphodiesterase class-III family.</text>
</comment>
<organism evidence="6 7">
    <name type="scientific">Rheinheimera soli</name>
    <dbReference type="NCBI Taxonomy" id="443616"/>
    <lineage>
        <taxon>Bacteria</taxon>
        <taxon>Pseudomonadati</taxon>
        <taxon>Pseudomonadota</taxon>
        <taxon>Gammaproteobacteria</taxon>
        <taxon>Chromatiales</taxon>
        <taxon>Chromatiaceae</taxon>
        <taxon>Rheinheimera</taxon>
    </lineage>
</organism>
<evidence type="ECO:0000256" key="2">
    <source>
        <dbReference type="ARBA" id="ARBA00022801"/>
    </source>
</evidence>
<dbReference type="Proteomes" id="UP001257909">
    <property type="component" value="Unassembled WGS sequence"/>
</dbReference>
<dbReference type="PANTHER" id="PTHR42988">
    <property type="entry name" value="PHOSPHOHYDROLASE"/>
    <property type="match status" value="1"/>
</dbReference>
<proteinExistence type="inferred from homology"/>
<dbReference type="SUPFAM" id="SSF56300">
    <property type="entry name" value="Metallo-dependent phosphatases"/>
    <property type="match status" value="1"/>
</dbReference>
<dbReference type="Gene3D" id="3.60.21.10">
    <property type="match status" value="1"/>
</dbReference>
<dbReference type="Pfam" id="PF00149">
    <property type="entry name" value="Metallophos"/>
    <property type="match status" value="1"/>
</dbReference>
<evidence type="ECO:0000313" key="7">
    <source>
        <dbReference type="Proteomes" id="UP001257909"/>
    </source>
</evidence>
<dbReference type="EMBL" id="JAVDWR010000002">
    <property type="protein sequence ID" value="MDR7120120.1"/>
    <property type="molecule type" value="Genomic_DNA"/>
</dbReference>
<comment type="caution">
    <text evidence="6">The sequence shown here is derived from an EMBL/GenBank/DDBJ whole genome shotgun (WGS) entry which is preliminary data.</text>
</comment>
<evidence type="ECO:0000256" key="4">
    <source>
        <dbReference type="ARBA" id="ARBA00025742"/>
    </source>
</evidence>
<keyword evidence="3" id="KW-0408">Iron</keyword>
<dbReference type="RefSeq" id="WP_310275271.1">
    <property type="nucleotide sequence ID" value="NZ_JAVDWR010000002.1"/>
</dbReference>
<sequence>MAFVFAQQDSYRLLQISDCHLVAEADGWFCGVQPYRQLELLLTQLQSNQPDAVILTGDLTQDHSLSSYQLISELFSDWSCPVFYLPGNHDDIELMQQAFASPPFCSDTELSAGNWRFCLLNSKGPTPAGYFDQRRQQQLQQQLLSYPPDAAVWLFCHHHISPMGSFIDEHIQLDAAALWQILASDPRIKGLAHGHCHYAYAKLQQGIQLVGCPASSVQFLLTPDYQSVAGRPGYIEWFFDASANADIDTAVRWQFLEG</sequence>
<dbReference type="InterPro" id="IPR050884">
    <property type="entry name" value="CNP_phosphodiesterase-III"/>
</dbReference>
<dbReference type="InterPro" id="IPR029052">
    <property type="entry name" value="Metallo-depent_PP-like"/>
</dbReference>